<dbReference type="InterPro" id="IPR057626">
    <property type="entry name" value="S-S_Temptin"/>
</dbReference>
<evidence type="ECO:0000313" key="5">
    <source>
        <dbReference type="Proteomes" id="UP000285060"/>
    </source>
</evidence>
<dbReference type="Pfam" id="PF24784">
    <property type="entry name" value="Temptin_C"/>
    <property type="match status" value="1"/>
</dbReference>
<comment type="caution">
    <text evidence="4">The sequence shown here is derived from an EMBL/GenBank/DDBJ whole genome shotgun (WGS) entry which is preliminary data.</text>
</comment>
<feature type="chain" id="PRO_5018630460" description="Temptin Cys/Cys disulfide domain-containing protein" evidence="2">
    <location>
        <begin position="29"/>
        <end position="184"/>
    </location>
</feature>
<name>A0A3R6VEB1_9STRA</name>
<evidence type="ECO:0000313" key="4">
    <source>
        <dbReference type="EMBL" id="RHY32303.1"/>
    </source>
</evidence>
<keyword evidence="2" id="KW-0732">Signal</keyword>
<keyword evidence="5" id="KW-1185">Reference proteome</keyword>
<feature type="domain" description="Temptin Cys/Cys disulfide" evidence="3">
    <location>
        <begin position="27"/>
        <end position="115"/>
    </location>
</feature>
<protein>
    <recommendedName>
        <fullName evidence="3">Temptin Cys/Cys disulfide domain-containing protein</fullName>
    </recommendedName>
</protein>
<sequence length="184" mass="18134">MGPFFNLTFVTAMFKALIVLGLAAQAVAFPSFVAQVPNGDKVSGVGAIGHVNPAGGGARNAFGQAFAKAGTKWTAELCQADSDGDGATNGEELGDPCCTWKVGATLSTTTATHPGKADMFTADQLKALKCATGGSGNVTSSPSGTTITASPSSTAKPTVTSAATTTSTVALAVATAAAAFVMKP</sequence>
<feature type="region of interest" description="Disordered" evidence="1">
    <location>
        <begin position="134"/>
        <end position="158"/>
    </location>
</feature>
<dbReference type="AlphaFoldDB" id="A0A3R6VEB1"/>
<gene>
    <name evidence="4" type="ORF">DYB32_002656</name>
</gene>
<dbReference type="Proteomes" id="UP000285060">
    <property type="component" value="Unassembled WGS sequence"/>
</dbReference>
<reference evidence="4 5" key="1">
    <citation type="submission" date="2018-08" db="EMBL/GenBank/DDBJ databases">
        <title>Aphanomyces genome sequencing and annotation.</title>
        <authorList>
            <person name="Minardi D."/>
            <person name="Oidtmann B."/>
            <person name="Van Der Giezen M."/>
            <person name="Studholme D.J."/>
        </authorList>
    </citation>
    <scope>NUCLEOTIDE SEQUENCE [LARGE SCALE GENOMIC DNA]</scope>
    <source>
        <strain evidence="4 5">NJM0002</strain>
    </source>
</reference>
<evidence type="ECO:0000256" key="1">
    <source>
        <dbReference type="SAM" id="MobiDB-lite"/>
    </source>
</evidence>
<feature type="compositionally biased region" description="Low complexity" evidence="1">
    <location>
        <begin position="139"/>
        <end position="158"/>
    </location>
</feature>
<feature type="signal peptide" evidence="2">
    <location>
        <begin position="1"/>
        <end position="28"/>
    </location>
</feature>
<dbReference type="VEuPathDB" id="FungiDB:H310_05594"/>
<organism evidence="4 5">
    <name type="scientific">Aphanomyces invadans</name>
    <dbReference type="NCBI Taxonomy" id="157072"/>
    <lineage>
        <taxon>Eukaryota</taxon>
        <taxon>Sar</taxon>
        <taxon>Stramenopiles</taxon>
        <taxon>Oomycota</taxon>
        <taxon>Saprolegniomycetes</taxon>
        <taxon>Saprolegniales</taxon>
        <taxon>Verrucalvaceae</taxon>
        <taxon>Aphanomyces</taxon>
    </lineage>
</organism>
<proteinExistence type="predicted"/>
<dbReference type="PANTHER" id="PTHR34737">
    <property type="entry name" value="EF-HAND DOMAIN-CONTAINING PROTEIN"/>
    <property type="match status" value="1"/>
</dbReference>
<dbReference type="InterPro" id="IPR055313">
    <property type="entry name" value="Temptin-like"/>
</dbReference>
<dbReference type="EMBL" id="QUSY01000145">
    <property type="protein sequence ID" value="RHY32303.1"/>
    <property type="molecule type" value="Genomic_DNA"/>
</dbReference>
<evidence type="ECO:0000259" key="3">
    <source>
        <dbReference type="Pfam" id="PF24784"/>
    </source>
</evidence>
<evidence type="ECO:0000256" key="2">
    <source>
        <dbReference type="SAM" id="SignalP"/>
    </source>
</evidence>
<accession>A0A3R6VEB1</accession>
<dbReference type="PANTHER" id="PTHR34737:SF2">
    <property type="entry name" value="EF-HAND DOMAIN-CONTAINING PROTEIN"/>
    <property type="match status" value="1"/>
</dbReference>